<protein>
    <submittedName>
        <fullName evidence="4">Membrane protein</fullName>
    </submittedName>
</protein>
<evidence type="ECO:0000313" key="5">
    <source>
        <dbReference type="Proteomes" id="UP000032604"/>
    </source>
</evidence>
<dbReference type="RefSeq" id="WP_045527002.1">
    <property type="nucleotide sequence ID" value="NZ_CP011043.1"/>
</dbReference>
<dbReference type="PATRIC" id="fig|33014.5.peg.809"/>
<feature type="compositionally biased region" description="Basic and acidic residues" evidence="1">
    <location>
        <begin position="1"/>
        <end position="11"/>
    </location>
</feature>
<gene>
    <name evidence="4" type="ORF">VO01_03870</name>
</gene>
<sequence length="264" mass="29512">MAHTGDTERYAPGEGGRALPVRGGRRARRKAEKEERRRVAEDGAGRLTSSHDVDPRLGRPAAPPAAPTTQVAAADPERVLVRLRPHGRALTLPVLLLLAICLTGGYFGGWFPEPWENALLLVSLAGVAVFVTLLPVLVWLNRRYTVTTRRLIVSHGFFVRTRQELLHSRGYDVTLRRGPLQHLHRSGHVTINAGLESPVVLRDVPSAVLVVQALQDLMEENANMVAERRRQEESRRGRPGDPSWRQQDEARSVWPDDTQPWQRG</sequence>
<keyword evidence="2" id="KW-0812">Transmembrane</keyword>
<dbReference type="Proteomes" id="UP000032604">
    <property type="component" value="Chromosome"/>
</dbReference>
<dbReference type="KEGG" id="cmh:VO01_03870"/>
<feature type="region of interest" description="Disordered" evidence="1">
    <location>
        <begin position="225"/>
        <end position="264"/>
    </location>
</feature>
<evidence type="ECO:0000259" key="3">
    <source>
        <dbReference type="Pfam" id="PF03703"/>
    </source>
</evidence>
<organism evidence="4 5">
    <name type="scientific">Clavibacter michiganensis subsp. insidiosus</name>
    <dbReference type="NCBI Taxonomy" id="33014"/>
    <lineage>
        <taxon>Bacteria</taxon>
        <taxon>Bacillati</taxon>
        <taxon>Actinomycetota</taxon>
        <taxon>Actinomycetes</taxon>
        <taxon>Micrococcales</taxon>
        <taxon>Microbacteriaceae</taxon>
        <taxon>Clavibacter</taxon>
    </lineage>
</organism>
<evidence type="ECO:0000256" key="2">
    <source>
        <dbReference type="SAM" id="Phobius"/>
    </source>
</evidence>
<evidence type="ECO:0000313" key="4">
    <source>
        <dbReference type="EMBL" id="AJW78378.1"/>
    </source>
</evidence>
<feature type="region of interest" description="Disordered" evidence="1">
    <location>
        <begin position="1"/>
        <end position="71"/>
    </location>
</feature>
<dbReference type="Pfam" id="PF03703">
    <property type="entry name" value="bPH_2"/>
    <property type="match status" value="1"/>
</dbReference>
<feature type="compositionally biased region" description="Basic and acidic residues" evidence="1">
    <location>
        <begin position="226"/>
        <end position="239"/>
    </location>
</feature>
<dbReference type="HOGENOM" id="CLU_1052519_0_0_11"/>
<dbReference type="InterPro" id="IPR005182">
    <property type="entry name" value="YdbS-like_PH"/>
</dbReference>
<feature type="domain" description="YdbS-like PH" evidence="3">
    <location>
        <begin position="139"/>
        <end position="207"/>
    </location>
</feature>
<dbReference type="OrthoDB" id="4990503at2"/>
<evidence type="ECO:0000256" key="1">
    <source>
        <dbReference type="SAM" id="MobiDB-lite"/>
    </source>
</evidence>
<keyword evidence="2" id="KW-1133">Transmembrane helix</keyword>
<dbReference type="AlphaFoldDB" id="A0A0D5CFE7"/>
<keyword evidence="2" id="KW-0472">Membrane</keyword>
<proteinExistence type="predicted"/>
<name>A0A0D5CFE7_9MICO</name>
<accession>A0A0D5CFE7</accession>
<feature type="transmembrane region" description="Helical" evidence="2">
    <location>
        <begin position="118"/>
        <end position="140"/>
    </location>
</feature>
<feature type="compositionally biased region" description="Basic and acidic residues" evidence="1">
    <location>
        <begin position="31"/>
        <end position="57"/>
    </location>
</feature>
<reference evidence="4 5" key="1">
    <citation type="journal article" date="2015" name="Genome Announc.">
        <title>Complete Genome Sequence of Clavibacter michiganensis subsp. insidiosus R1-1 Using PacBio Single-Molecule Real-Time Technology.</title>
        <authorList>
            <person name="Lu Y."/>
            <person name="Samac D.A."/>
            <person name="Glazebrook J."/>
            <person name="Ishimaru C.A."/>
        </authorList>
    </citation>
    <scope>NUCLEOTIDE SEQUENCE [LARGE SCALE GENOMIC DNA]</scope>
    <source>
        <strain evidence="4 5">R1-1</strain>
    </source>
</reference>
<feature type="transmembrane region" description="Helical" evidence="2">
    <location>
        <begin position="90"/>
        <end position="112"/>
    </location>
</feature>
<dbReference type="EMBL" id="CP011043">
    <property type="protein sequence ID" value="AJW78378.1"/>
    <property type="molecule type" value="Genomic_DNA"/>
</dbReference>